<sequence>MSIVSTLFRYVLNGALSEVLRRTTRSRSRTRSTGLSETVLREVVKAAKPSKRQVRRKRSTASSRRDKD</sequence>
<evidence type="ECO:0000313" key="3">
    <source>
        <dbReference type="Proteomes" id="UP001205906"/>
    </source>
</evidence>
<name>A0ABT1CBE1_9HYPH</name>
<feature type="region of interest" description="Disordered" evidence="1">
    <location>
        <begin position="21"/>
        <end position="68"/>
    </location>
</feature>
<protein>
    <submittedName>
        <fullName evidence="2">Uncharacterized protein</fullName>
    </submittedName>
</protein>
<reference evidence="2 3" key="1">
    <citation type="submission" date="2022-06" db="EMBL/GenBank/DDBJ databases">
        <title>Mesorhizobium sp. strain RP14 Genome sequencing and assembly.</title>
        <authorList>
            <person name="Kim I."/>
        </authorList>
    </citation>
    <scope>NUCLEOTIDE SEQUENCE [LARGE SCALE GENOMIC DNA]</scope>
    <source>
        <strain evidence="3">RP14(2022)</strain>
    </source>
</reference>
<proteinExistence type="predicted"/>
<organism evidence="2 3">
    <name type="scientific">Mesorhizobium liriopis</name>
    <dbReference type="NCBI Taxonomy" id="2953882"/>
    <lineage>
        <taxon>Bacteria</taxon>
        <taxon>Pseudomonadati</taxon>
        <taxon>Pseudomonadota</taxon>
        <taxon>Alphaproteobacteria</taxon>
        <taxon>Hyphomicrobiales</taxon>
        <taxon>Phyllobacteriaceae</taxon>
        <taxon>Mesorhizobium</taxon>
    </lineage>
</organism>
<keyword evidence="3" id="KW-1185">Reference proteome</keyword>
<evidence type="ECO:0000256" key="1">
    <source>
        <dbReference type="SAM" id="MobiDB-lite"/>
    </source>
</evidence>
<dbReference type="EMBL" id="JAMXQS010000010">
    <property type="protein sequence ID" value="MCO6052134.1"/>
    <property type="molecule type" value="Genomic_DNA"/>
</dbReference>
<accession>A0ABT1CBE1</accession>
<evidence type="ECO:0000313" key="2">
    <source>
        <dbReference type="EMBL" id="MCO6052134.1"/>
    </source>
</evidence>
<comment type="caution">
    <text evidence="2">The sequence shown here is derived from an EMBL/GenBank/DDBJ whole genome shotgun (WGS) entry which is preliminary data.</text>
</comment>
<feature type="compositionally biased region" description="Basic residues" evidence="1">
    <location>
        <begin position="48"/>
        <end position="59"/>
    </location>
</feature>
<gene>
    <name evidence="2" type="ORF">NGM99_20305</name>
</gene>
<dbReference type="Proteomes" id="UP001205906">
    <property type="component" value="Unassembled WGS sequence"/>
</dbReference>
<dbReference type="RefSeq" id="WP_252822357.1">
    <property type="nucleotide sequence ID" value="NZ_JAMXQS010000010.1"/>
</dbReference>